<dbReference type="SUPFAM" id="SSF56672">
    <property type="entry name" value="DNA/RNA polymerases"/>
    <property type="match status" value="1"/>
</dbReference>
<dbReference type="InterPro" id="IPR025724">
    <property type="entry name" value="GAG-pre-integrase_dom"/>
</dbReference>
<comment type="caution">
    <text evidence="3">The sequence shown here is derived from an EMBL/GenBank/DDBJ whole genome shotgun (WGS) entry which is preliminary data.</text>
</comment>
<evidence type="ECO:0000259" key="2">
    <source>
        <dbReference type="PROSITE" id="PS50994"/>
    </source>
</evidence>
<protein>
    <submittedName>
        <fullName evidence="3">Retrovirus-related Pol polyprotein from transposon TNT 1-94</fullName>
    </submittedName>
</protein>
<dbReference type="InterPro" id="IPR001584">
    <property type="entry name" value="Integrase_cat-core"/>
</dbReference>
<dbReference type="GO" id="GO:0015074">
    <property type="term" value="P:DNA integration"/>
    <property type="evidence" value="ECO:0007669"/>
    <property type="project" value="InterPro"/>
</dbReference>
<dbReference type="EMBL" id="ASHM01006763">
    <property type="protein sequence ID" value="PNY14327.1"/>
    <property type="molecule type" value="Genomic_DNA"/>
</dbReference>
<feature type="domain" description="Integrase catalytic" evidence="2">
    <location>
        <begin position="402"/>
        <end position="496"/>
    </location>
</feature>
<dbReference type="AlphaFoldDB" id="A0A2K3PGB0"/>
<feature type="compositionally biased region" description="Polar residues" evidence="1">
    <location>
        <begin position="516"/>
        <end position="525"/>
    </location>
</feature>
<dbReference type="SUPFAM" id="SSF53098">
    <property type="entry name" value="Ribonuclease H-like"/>
    <property type="match status" value="1"/>
</dbReference>
<dbReference type="InterPro" id="IPR012337">
    <property type="entry name" value="RNaseH-like_sf"/>
</dbReference>
<feature type="compositionally biased region" description="Polar residues" evidence="1">
    <location>
        <begin position="572"/>
        <end position="581"/>
    </location>
</feature>
<feature type="compositionally biased region" description="Polar residues" evidence="1">
    <location>
        <begin position="533"/>
        <end position="544"/>
    </location>
</feature>
<accession>A0A2K3PGB0</accession>
<dbReference type="Pfam" id="PF14223">
    <property type="entry name" value="Retrotran_gag_2"/>
    <property type="match status" value="1"/>
</dbReference>
<dbReference type="GO" id="GO:0003676">
    <property type="term" value="F:nucleic acid binding"/>
    <property type="evidence" value="ECO:0007669"/>
    <property type="project" value="InterPro"/>
</dbReference>
<feature type="region of interest" description="Disordered" evidence="1">
    <location>
        <begin position="512"/>
        <end position="544"/>
    </location>
</feature>
<dbReference type="InterPro" id="IPR043502">
    <property type="entry name" value="DNA/RNA_pol_sf"/>
</dbReference>
<proteinExistence type="predicted"/>
<dbReference type="PROSITE" id="PS50994">
    <property type="entry name" value="INTEGRASE"/>
    <property type="match status" value="1"/>
</dbReference>
<evidence type="ECO:0000313" key="3">
    <source>
        <dbReference type="EMBL" id="PNY14327.1"/>
    </source>
</evidence>
<dbReference type="STRING" id="57577.A0A2K3PGB0"/>
<dbReference type="Pfam" id="PF07727">
    <property type="entry name" value="RVT_2"/>
    <property type="match status" value="1"/>
</dbReference>
<feature type="compositionally biased region" description="Polar residues" evidence="1">
    <location>
        <begin position="589"/>
        <end position="602"/>
    </location>
</feature>
<dbReference type="Proteomes" id="UP000236291">
    <property type="component" value="Unassembled WGS sequence"/>
</dbReference>
<dbReference type="CDD" id="cd09272">
    <property type="entry name" value="RNase_HI_RT_Ty1"/>
    <property type="match status" value="1"/>
</dbReference>
<dbReference type="PANTHER" id="PTHR11439">
    <property type="entry name" value="GAG-POL-RELATED RETROTRANSPOSON"/>
    <property type="match status" value="1"/>
</dbReference>
<reference evidence="3 4" key="1">
    <citation type="journal article" date="2014" name="Am. J. Bot.">
        <title>Genome assembly and annotation for red clover (Trifolium pratense; Fabaceae).</title>
        <authorList>
            <person name="Istvanek J."/>
            <person name="Jaros M."/>
            <person name="Krenek A."/>
            <person name="Repkova J."/>
        </authorList>
    </citation>
    <scope>NUCLEOTIDE SEQUENCE [LARGE SCALE GENOMIC DNA]</scope>
    <source>
        <strain evidence="4">cv. Tatra</strain>
        <tissue evidence="3">Young leaves</tissue>
    </source>
</reference>
<name>A0A2K3PGB0_TRIPR</name>
<dbReference type="PANTHER" id="PTHR11439:SF455">
    <property type="entry name" value="RLK (RECEPTOR-LIKE PROTEIN KINASE) 8, PUTATIVE-RELATED"/>
    <property type="match status" value="1"/>
</dbReference>
<dbReference type="InterPro" id="IPR036397">
    <property type="entry name" value="RNaseH_sf"/>
</dbReference>
<dbReference type="InterPro" id="IPR013103">
    <property type="entry name" value="RVT_2"/>
</dbReference>
<evidence type="ECO:0000313" key="4">
    <source>
        <dbReference type="Proteomes" id="UP000236291"/>
    </source>
</evidence>
<gene>
    <name evidence="3" type="ORF">L195_g011007</name>
</gene>
<feature type="non-terminal residue" evidence="3">
    <location>
        <position position="1"/>
    </location>
</feature>
<evidence type="ECO:0000256" key="1">
    <source>
        <dbReference type="SAM" id="MobiDB-lite"/>
    </source>
</evidence>
<dbReference type="Pfam" id="PF13976">
    <property type="entry name" value="gag_pre-integrs"/>
    <property type="match status" value="1"/>
</dbReference>
<organism evidence="3 4">
    <name type="scientific">Trifolium pratense</name>
    <name type="common">Red clover</name>
    <dbReference type="NCBI Taxonomy" id="57577"/>
    <lineage>
        <taxon>Eukaryota</taxon>
        <taxon>Viridiplantae</taxon>
        <taxon>Streptophyta</taxon>
        <taxon>Embryophyta</taxon>
        <taxon>Tracheophyta</taxon>
        <taxon>Spermatophyta</taxon>
        <taxon>Magnoliopsida</taxon>
        <taxon>eudicotyledons</taxon>
        <taxon>Gunneridae</taxon>
        <taxon>Pentapetalae</taxon>
        <taxon>rosids</taxon>
        <taxon>fabids</taxon>
        <taxon>Fabales</taxon>
        <taxon>Fabaceae</taxon>
        <taxon>Papilionoideae</taxon>
        <taxon>50 kb inversion clade</taxon>
        <taxon>NPAAA clade</taxon>
        <taxon>Hologalegina</taxon>
        <taxon>IRL clade</taxon>
        <taxon>Trifolieae</taxon>
        <taxon>Trifolium</taxon>
    </lineage>
</organism>
<dbReference type="Gene3D" id="3.30.420.10">
    <property type="entry name" value="Ribonuclease H-like superfamily/Ribonuclease H"/>
    <property type="match status" value="1"/>
</dbReference>
<reference evidence="3 4" key="2">
    <citation type="journal article" date="2017" name="Front. Plant Sci.">
        <title>Gene Classification and Mining of Molecular Markers Useful in Red Clover (Trifolium pratense) Breeding.</title>
        <authorList>
            <person name="Istvanek J."/>
            <person name="Dluhosova J."/>
            <person name="Dluhos P."/>
            <person name="Patkova L."/>
            <person name="Nedelnik J."/>
            <person name="Repkova J."/>
        </authorList>
    </citation>
    <scope>NUCLEOTIDE SEQUENCE [LARGE SCALE GENOMIC DNA]</scope>
    <source>
        <strain evidence="4">cv. Tatra</strain>
        <tissue evidence="3">Young leaves</tissue>
    </source>
</reference>
<sequence>ATVVTHLGTVKTSQQAWEILKTMYAGRSRVRVMALKQRISTFAKGTQTMSVYLQGIKAISDELSIIDNPLDNTDLVIHTLNGLGNEYKEISAALRSRETPIEFAELHEKLMDFETLMRRDNSLANEPTVVTANAVTHNKNQNFSRGPNHKQSAGGQNYEKRIICQYCEKPGHSARVCYKIKGYPNRNQMRRAANIAAYQSQTPAHNNNWIMDTGASHHITQDLQQLTLAQPYPGSDQVLVGDGTVSKLCKTNHCSVEFFPDCFVVKDLKSGQALLQGPLKQDLYHLPLQPPSSIPSPHAFSSSLQSPSIWHHILGHPASKIIKHLSSSFQIPIKSPTSVECSSCQCAKSHKLPFSDHNLKSTRPLELIYSDVWGPAPIRSLDGFLYYFKAIVEKYFNLPIITFFSDNGGEFIKLKPFLTNHGITHLSSPPHTPELNGTAERRHRHIVETGRTLLHHANLPPQFWSYAFTTATYLINRMPTPNLNMKNPSSNRVYISRHVRFVEHSFPYHSVKQKQPHTVQPTTTDHPPYSFIPSPTTTSNQSVLNTPQNSVSLPTVTNIHEEPVSEPAAVSDLTSNGNTDPSADVLPSLPTTTRPGPTNPSRSEPIITRSKNNIFKPKKVFTTTKHEIPENIEPSTVTQALKIPEWSQACSAEFDALLHNRTWSLVPRTNKQNIVGCKWLFRVKRNPDGSVSRYKARLVAKGFTQTPGIDFKETFSPVVKPQTIKVVLTIALARRWPMHQLDVNNAFLQGKLTEDVYMQQPSGFVHKDFPHHVCKLHKAIYGLRQAPRAWHEALKSYVVSYGFTTSCSDSSLFIYNKDGVEAFLLVYVDDLLITGSHEQFLQQFMKELANKFSLKYLGFPHYFLGIEIVPIKNGLFLNQHRYMRDLLEKFNMIAAKPTNTPLCSSTPLKLNDGSAAVDAKQFRSIVGALQYVTLTRPDLSFSINKLSQFMHQPTATHLQQLKRTLRYLKNTLNHGLQLRQPQHLKLAAFSDADWGGNLDDRTSTSAYVIYLGGNPISWMSKRQRTVARSSTEAEYRSVAHTAAEVRWLSHLLGELRINIPTPTLLCDNIGATYLCANPVFHSRMKHIELDYHFVRQLVQSGKLQVSHISTKEQLADILTKPLSRTRFTYIRDKMGVMDGNPILRGHDKHKM</sequence>
<feature type="region of interest" description="Disordered" evidence="1">
    <location>
        <begin position="566"/>
        <end position="612"/>
    </location>
</feature>